<evidence type="ECO:0000256" key="1">
    <source>
        <dbReference type="SAM" id="MobiDB-lite"/>
    </source>
</evidence>
<proteinExistence type="predicted"/>
<evidence type="ECO:0000313" key="2">
    <source>
        <dbReference type="EMBL" id="KKM03544.1"/>
    </source>
</evidence>
<sequence length="95" mass="10772">MTFTENLVSYWAAKVSKAEKRVRKELLHELSELADSESNSASIGSERSRPGQEKVSPAMFRKTLCACELCEEVRRKVEQLDLTKDLAPSRGEEKK</sequence>
<feature type="compositionally biased region" description="Polar residues" evidence="1">
    <location>
        <begin position="36"/>
        <end position="45"/>
    </location>
</feature>
<organism evidence="2">
    <name type="scientific">marine sediment metagenome</name>
    <dbReference type="NCBI Taxonomy" id="412755"/>
    <lineage>
        <taxon>unclassified sequences</taxon>
        <taxon>metagenomes</taxon>
        <taxon>ecological metagenomes</taxon>
    </lineage>
</organism>
<accession>A0A0F9GXM7</accession>
<protein>
    <submittedName>
        <fullName evidence="2">Uncharacterized protein</fullName>
    </submittedName>
</protein>
<reference evidence="2" key="1">
    <citation type="journal article" date="2015" name="Nature">
        <title>Complex archaea that bridge the gap between prokaryotes and eukaryotes.</title>
        <authorList>
            <person name="Spang A."/>
            <person name="Saw J.H."/>
            <person name="Jorgensen S.L."/>
            <person name="Zaremba-Niedzwiedzka K."/>
            <person name="Martijn J."/>
            <person name="Lind A.E."/>
            <person name="van Eijk R."/>
            <person name="Schleper C."/>
            <person name="Guy L."/>
            <person name="Ettema T.J."/>
        </authorList>
    </citation>
    <scope>NUCLEOTIDE SEQUENCE</scope>
</reference>
<feature type="region of interest" description="Disordered" evidence="1">
    <location>
        <begin position="33"/>
        <end position="55"/>
    </location>
</feature>
<dbReference type="EMBL" id="LAZR01016659">
    <property type="protein sequence ID" value="KKM03544.1"/>
    <property type="molecule type" value="Genomic_DNA"/>
</dbReference>
<comment type="caution">
    <text evidence="2">The sequence shown here is derived from an EMBL/GenBank/DDBJ whole genome shotgun (WGS) entry which is preliminary data.</text>
</comment>
<gene>
    <name evidence="2" type="ORF">LCGC14_1773400</name>
</gene>
<name>A0A0F9GXM7_9ZZZZ</name>
<dbReference type="AlphaFoldDB" id="A0A0F9GXM7"/>